<feature type="region of interest" description="Disordered" evidence="1">
    <location>
        <begin position="1"/>
        <end position="29"/>
    </location>
</feature>
<sequence>MSLGGDMGPNMGTTINKIAGSTSGWKYDDPDSRTGQFSMLAYNCRNDWEHFRARRTRKMKDVRHRILGVRWRISFVQ</sequence>
<comment type="caution">
    <text evidence="2">The sequence shown here is derived from an EMBL/GenBank/DDBJ whole genome shotgun (WGS) entry which is preliminary data.</text>
</comment>
<evidence type="ECO:0000313" key="3">
    <source>
        <dbReference type="Proteomes" id="UP000324222"/>
    </source>
</evidence>
<accession>A0A5B7G2J6</accession>
<keyword evidence="3" id="KW-1185">Reference proteome</keyword>
<gene>
    <name evidence="2" type="ORF">E2C01_045630</name>
</gene>
<evidence type="ECO:0000256" key="1">
    <source>
        <dbReference type="SAM" id="MobiDB-lite"/>
    </source>
</evidence>
<dbReference type="EMBL" id="VSRR010010406">
    <property type="protein sequence ID" value="MPC51777.1"/>
    <property type="molecule type" value="Genomic_DNA"/>
</dbReference>
<name>A0A5B7G2J6_PORTR</name>
<protein>
    <submittedName>
        <fullName evidence="2">Uncharacterized protein</fullName>
    </submittedName>
</protein>
<organism evidence="2 3">
    <name type="scientific">Portunus trituberculatus</name>
    <name type="common">Swimming crab</name>
    <name type="synonym">Neptunus trituberculatus</name>
    <dbReference type="NCBI Taxonomy" id="210409"/>
    <lineage>
        <taxon>Eukaryota</taxon>
        <taxon>Metazoa</taxon>
        <taxon>Ecdysozoa</taxon>
        <taxon>Arthropoda</taxon>
        <taxon>Crustacea</taxon>
        <taxon>Multicrustacea</taxon>
        <taxon>Malacostraca</taxon>
        <taxon>Eumalacostraca</taxon>
        <taxon>Eucarida</taxon>
        <taxon>Decapoda</taxon>
        <taxon>Pleocyemata</taxon>
        <taxon>Brachyura</taxon>
        <taxon>Eubrachyura</taxon>
        <taxon>Portunoidea</taxon>
        <taxon>Portunidae</taxon>
        <taxon>Portuninae</taxon>
        <taxon>Portunus</taxon>
    </lineage>
</organism>
<dbReference type="Proteomes" id="UP000324222">
    <property type="component" value="Unassembled WGS sequence"/>
</dbReference>
<dbReference type="AlphaFoldDB" id="A0A5B7G2J6"/>
<proteinExistence type="predicted"/>
<feature type="compositionally biased region" description="Polar residues" evidence="1">
    <location>
        <begin position="11"/>
        <end position="24"/>
    </location>
</feature>
<evidence type="ECO:0000313" key="2">
    <source>
        <dbReference type="EMBL" id="MPC51777.1"/>
    </source>
</evidence>
<reference evidence="2 3" key="1">
    <citation type="submission" date="2019-05" db="EMBL/GenBank/DDBJ databases">
        <title>Another draft genome of Portunus trituberculatus and its Hox gene families provides insights of decapod evolution.</title>
        <authorList>
            <person name="Jeong J.-H."/>
            <person name="Song I."/>
            <person name="Kim S."/>
            <person name="Choi T."/>
            <person name="Kim D."/>
            <person name="Ryu S."/>
            <person name="Kim W."/>
        </authorList>
    </citation>
    <scope>NUCLEOTIDE SEQUENCE [LARGE SCALE GENOMIC DNA]</scope>
    <source>
        <tissue evidence="2">Muscle</tissue>
    </source>
</reference>